<dbReference type="SUPFAM" id="SSF57196">
    <property type="entry name" value="EGF/Laminin"/>
    <property type="match status" value="1"/>
</dbReference>
<feature type="domain" description="EGF-like" evidence="9">
    <location>
        <begin position="273"/>
        <end position="287"/>
    </location>
</feature>
<evidence type="ECO:0000256" key="4">
    <source>
        <dbReference type="ARBA" id="ARBA00022729"/>
    </source>
</evidence>
<dbReference type="Gene3D" id="2.10.25.10">
    <property type="entry name" value="Laminin"/>
    <property type="match status" value="2"/>
</dbReference>
<name>A0A8N4F3K7_ELAGV</name>
<evidence type="ECO:0000256" key="5">
    <source>
        <dbReference type="ARBA" id="ARBA00022737"/>
    </source>
</evidence>
<sequence length="355" mass="38694">MISGLLQILELLLLLAASLGTCMSEAKHSPSRLTCTDVPVPFGKSGIARKGFEIRCKHNSPILQLNGNKSYQIANISLLQGYLSIYTGAIFQICDMHFTSGSGLINLTGTPYVISDTQNALTMVGCNYVAIISPEDLTTSSLAMVGCVTYCPIDDLIVSGSCSGLGCCQASIPKGFKSFNMLSGNISDLQNNRANIPRCSQAFFANKDSFTFSRDKLLHDVYRKQFSQDGYLMTLDWAIGNETCEEAMGKKETYACKENSYCYNSTNGSGYRCNCSQGYNGNPYVGCKDINECEDTKAYPCVKKCFNKPGSFSCACPHGQYGDGRKDGSGCMPNEEDTAFPLAVALGNIFKFYYY</sequence>
<keyword evidence="3" id="KW-0808">Transferase</keyword>
<keyword evidence="5" id="KW-0677">Repeat</keyword>
<dbReference type="GO" id="GO:0016020">
    <property type="term" value="C:membrane"/>
    <property type="evidence" value="ECO:0007669"/>
    <property type="project" value="UniProtKB-SubCell"/>
</dbReference>
<feature type="signal peptide" evidence="8">
    <location>
        <begin position="1"/>
        <end position="20"/>
    </location>
</feature>
<dbReference type="OrthoDB" id="1274149at2759"/>
<dbReference type="SMART" id="SM00181">
    <property type="entry name" value="EGF"/>
    <property type="match status" value="2"/>
</dbReference>
<keyword evidence="11 12" id="KW-0418">Kinase</keyword>
<dbReference type="CDD" id="cd00054">
    <property type="entry name" value="EGF_CA"/>
    <property type="match status" value="1"/>
</dbReference>
<accession>A0A8N4F3K7</accession>
<evidence type="ECO:0000256" key="3">
    <source>
        <dbReference type="ARBA" id="ARBA00022679"/>
    </source>
</evidence>
<evidence type="ECO:0000256" key="2">
    <source>
        <dbReference type="ARBA" id="ARBA00022536"/>
    </source>
</evidence>
<dbReference type="GO" id="GO:0005509">
    <property type="term" value="F:calcium ion binding"/>
    <property type="evidence" value="ECO:0007669"/>
    <property type="project" value="InterPro"/>
</dbReference>
<dbReference type="FunFam" id="2.10.25.10:FF:000038">
    <property type="entry name" value="Fibrillin 2"/>
    <property type="match status" value="1"/>
</dbReference>
<gene>
    <name evidence="11 12" type="primary">LOC105042605</name>
</gene>
<dbReference type="InterPro" id="IPR049883">
    <property type="entry name" value="NOTCH1_EGF-like"/>
</dbReference>
<dbReference type="Pfam" id="PF08488">
    <property type="entry name" value="WAK"/>
    <property type="match status" value="1"/>
</dbReference>
<reference evidence="11 12" key="1">
    <citation type="submission" date="2025-04" db="UniProtKB">
        <authorList>
            <consortium name="RefSeq"/>
        </authorList>
    </citation>
    <scope>IDENTIFICATION</scope>
</reference>
<feature type="chain" id="PRO_5044693106" evidence="8">
    <location>
        <begin position="21"/>
        <end position="355"/>
    </location>
</feature>
<comment type="subcellular location">
    <subcellularLocation>
        <location evidence="1">Membrane</location>
        <topology evidence="1">Single-pass type I membrane protein</topology>
    </subcellularLocation>
</comment>
<dbReference type="Proteomes" id="UP000504607">
    <property type="component" value="Chromosome 4"/>
</dbReference>
<dbReference type="PANTHER" id="PTHR33491">
    <property type="entry name" value="OSJNBA0016N04.9 PROTEIN"/>
    <property type="match status" value="1"/>
</dbReference>
<evidence type="ECO:0000256" key="7">
    <source>
        <dbReference type="ARBA" id="ARBA00023180"/>
    </source>
</evidence>
<dbReference type="AlphaFoldDB" id="A0A8N4F3K7"/>
<keyword evidence="4 8" id="KW-0732">Signal</keyword>
<organism evidence="10 12">
    <name type="scientific">Elaeis guineensis var. tenera</name>
    <name type="common">Oil palm</name>
    <dbReference type="NCBI Taxonomy" id="51953"/>
    <lineage>
        <taxon>Eukaryota</taxon>
        <taxon>Viridiplantae</taxon>
        <taxon>Streptophyta</taxon>
        <taxon>Embryophyta</taxon>
        <taxon>Tracheophyta</taxon>
        <taxon>Spermatophyta</taxon>
        <taxon>Magnoliopsida</taxon>
        <taxon>Liliopsida</taxon>
        <taxon>Arecaceae</taxon>
        <taxon>Arecoideae</taxon>
        <taxon>Cocoseae</taxon>
        <taxon>Elaeidinae</taxon>
        <taxon>Elaeis</taxon>
    </lineage>
</organism>
<dbReference type="InterPro" id="IPR001881">
    <property type="entry name" value="EGF-like_Ca-bd_dom"/>
</dbReference>
<evidence type="ECO:0000256" key="6">
    <source>
        <dbReference type="ARBA" id="ARBA00023157"/>
    </source>
</evidence>
<keyword evidence="2" id="KW-0245">EGF-like domain</keyword>
<keyword evidence="7" id="KW-0325">Glycoprotein</keyword>
<evidence type="ECO:0000256" key="8">
    <source>
        <dbReference type="SAM" id="SignalP"/>
    </source>
</evidence>
<dbReference type="RefSeq" id="XP_029119686.1">
    <property type="nucleotide sequence ID" value="XM_029263853.1"/>
</dbReference>
<dbReference type="InterPro" id="IPR000742">
    <property type="entry name" value="EGF"/>
</dbReference>
<evidence type="ECO:0000313" key="10">
    <source>
        <dbReference type="Proteomes" id="UP000504607"/>
    </source>
</evidence>
<evidence type="ECO:0000259" key="9">
    <source>
        <dbReference type="PROSITE" id="PS01186"/>
    </source>
</evidence>
<protein>
    <submittedName>
        <fullName evidence="11 12">Wall-associated receptor kinase 3 isoform X3</fullName>
    </submittedName>
</protein>
<dbReference type="PROSITE" id="PS01187">
    <property type="entry name" value="EGF_CA"/>
    <property type="match status" value="1"/>
</dbReference>
<dbReference type="InterPro" id="IPR013695">
    <property type="entry name" value="WAK"/>
</dbReference>
<dbReference type="Pfam" id="PF07645">
    <property type="entry name" value="EGF_CA"/>
    <property type="match status" value="1"/>
</dbReference>
<dbReference type="InterPro" id="IPR018097">
    <property type="entry name" value="EGF_Ca-bd_CS"/>
</dbReference>
<keyword evidence="10" id="KW-1185">Reference proteome</keyword>
<evidence type="ECO:0000313" key="12">
    <source>
        <dbReference type="RefSeq" id="XP_029119686.1"/>
    </source>
</evidence>
<dbReference type="GO" id="GO:0004674">
    <property type="term" value="F:protein serine/threonine kinase activity"/>
    <property type="evidence" value="ECO:0007669"/>
    <property type="project" value="InterPro"/>
</dbReference>
<keyword evidence="6" id="KW-1015">Disulfide bond</keyword>
<dbReference type="RefSeq" id="XP_029119685.1">
    <property type="nucleotide sequence ID" value="XM_029263852.1"/>
</dbReference>
<evidence type="ECO:0000313" key="11">
    <source>
        <dbReference type="RefSeq" id="XP_029119685.1"/>
    </source>
</evidence>
<evidence type="ECO:0000256" key="1">
    <source>
        <dbReference type="ARBA" id="ARBA00004479"/>
    </source>
</evidence>
<dbReference type="PROSITE" id="PS01186">
    <property type="entry name" value="EGF_2"/>
    <property type="match status" value="1"/>
</dbReference>
<proteinExistence type="predicted"/>
<keyword evidence="11 12" id="KW-0675">Receptor</keyword>
<dbReference type="SMART" id="SM00179">
    <property type="entry name" value="EGF_CA"/>
    <property type="match status" value="1"/>
</dbReference>